<gene>
    <name evidence="1" type="ORF">PIGHUM_04594</name>
</gene>
<protein>
    <submittedName>
        <fullName evidence="1">Uncharacterized protein</fullName>
    </submittedName>
</protein>
<evidence type="ECO:0000313" key="2">
    <source>
        <dbReference type="Proteomes" id="UP000277294"/>
    </source>
</evidence>
<keyword evidence="2" id="KW-1185">Reference proteome</keyword>
<dbReference type="Pfam" id="PF19924">
    <property type="entry name" value="DUF6387"/>
    <property type="match status" value="1"/>
</dbReference>
<dbReference type="AlphaFoldDB" id="A0A3P4B8A0"/>
<accession>A0A3P4B8A0</accession>
<proteinExistence type="predicted"/>
<organism evidence="1 2">
    <name type="scientific">Pigmentiphaga humi</name>
    <dbReference type="NCBI Taxonomy" id="2478468"/>
    <lineage>
        <taxon>Bacteria</taxon>
        <taxon>Pseudomonadati</taxon>
        <taxon>Pseudomonadota</taxon>
        <taxon>Betaproteobacteria</taxon>
        <taxon>Burkholderiales</taxon>
        <taxon>Alcaligenaceae</taxon>
        <taxon>Pigmentiphaga</taxon>
    </lineage>
</organism>
<dbReference type="InterPro" id="IPR045664">
    <property type="entry name" value="DUF6387"/>
</dbReference>
<evidence type="ECO:0000313" key="1">
    <source>
        <dbReference type="EMBL" id="VCU72494.1"/>
    </source>
</evidence>
<dbReference type="Proteomes" id="UP000277294">
    <property type="component" value="Unassembled WGS sequence"/>
</dbReference>
<dbReference type="OrthoDB" id="5573849at2"/>
<dbReference type="EMBL" id="UWPJ01000040">
    <property type="protein sequence ID" value="VCU72494.1"/>
    <property type="molecule type" value="Genomic_DNA"/>
</dbReference>
<dbReference type="RefSeq" id="WP_124082047.1">
    <property type="nucleotide sequence ID" value="NZ_UWPJ01000040.1"/>
</dbReference>
<name>A0A3P4B8A0_9BURK</name>
<sequence>MPRHSRDNQLSLADFSWLNLANYALLNSASISQWAQIAHDRVELRRFVALGAEHGKGTQEFQYAEQLVEKVKATPLQPLGFSKRRIQRHQSEQPHISLLTEDRATLLQQLCEESRCCAQNTRGIIDITLRQGPWGGLWQRYAHLSIDLNASDIQLEKDFRTWLKKWRISEKLKKNNQLKGNALGKKTAGWARHLLIPFVDMEAFANLHQKFIPRNVFQELLGFHRPYKKWEPLSDTQLDDLRKDAKIIFTGPGVDILLNSIISDE</sequence>
<reference evidence="1 2" key="1">
    <citation type="submission" date="2018-10" db="EMBL/GenBank/DDBJ databases">
        <authorList>
            <person name="Criscuolo A."/>
        </authorList>
    </citation>
    <scope>NUCLEOTIDE SEQUENCE [LARGE SCALE GENOMIC DNA]</scope>
    <source>
        <strain evidence="1">DnA1</strain>
    </source>
</reference>